<evidence type="ECO:0000313" key="2">
    <source>
        <dbReference type="EMBL" id="GAA3977580.1"/>
    </source>
</evidence>
<comment type="caution">
    <text evidence="2">The sequence shown here is derived from an EMBL/GenBank/DDBJ whole genome shotgun (WGS) entry which is preliminary data.</text>
</comment>
<organism evidence="2 3">
    <name type="scientific">Allohahella marinimesophila</name>
    <dbReference type="NCBI Taxonomy" id="1054972"/>
    <lineage>
        <taxon>Bacteria</taxon>
        <taxon>Pseudomonadati</taxon>
        <taxon>Pseudomonadota</taxon>
        <taxon>Gammaproteobacteria</taxon>
        <taxon>Oceanospirillales</taxon>
        <taxon>Hahellaceae</taxon>
        <taxon>Allohahella</taxon>
    </lineage>
</organism>
<dbReference type="SUPFAM" id="SSF56300">
    <property type="entry name" value="Metallo-dependent phosphatases"/>
    <property type="match status" value="1"/>
</dbReference>
<reference evidence="3" key="1">
    <citation type="journal article" date="2019" name="Int. J. Syst. Evol. Microbiol.">
        <title>The Global Catalogue of Microorganisms (GCM) 10K type strain sequencing project: providing services to taxonomists for standard genome sequencing and annotation.</title>
        <authorList>
            <consortium name="The Broad Institute Genomics Platform"/>
            <consortium name="The Broad Institute Genome Sequencing Center for Infectious Disease"/>
            <person name="Wu L."/>
            <person name="Ma J."/>
        </authorList>
    </citation>
    <scope>NUCLEOTIDE SEQUENCE [LARGE SCALE GENOMIC DNA]</scope>
    <source>
        <strain evidence="3">JCM 17555</strain>
    </source>
</reference>
<dbReference type="InterPro" id="IPR004843">
    <property type="entry name" value="Calcineurin-like_PHP"/>
</dbReference>
<dbReference type="EMBL" id="BAABBO010000021">
    <property type="protein sequence ID" value="GAA3977580.1"/>
    <property type="molecule type" value="Genomic_DNA"/>
</dbReference>
<accession>A0ABP7Q6V9</accession>
<sequence>MTTHQTIKAPGRCFFVGDIHGHIDELTATLDAQAFNPADGDILIAVGDLIDRGPHSIAVLELLSEPWFFSVLGNHEQMALDALPHVLARPADLTIDAATALKMWLYHGGAWIDDELDKFDAAADPSAGKIGLVDSIRNRLRQLPWTITVEYQNKFRIGVVHADCPVQGWEALPERMRDKKVMTSALYGRTKVDAVVRDGASPGTTIGGIDAVVCGHTVTPDGPVSHGNMIWIETGVFCTGVLTVLEASEVMRLVGYGQSR</sequence>
<dbReference type="PANTHER" id="PTHR42850:SF8">
    <property type="entry name" value="SERINE_THREONINE-PROTEIN PHOSPHATASE 2"/>
    <property type="match status" value="1"/>
</dbReference>
<proteinExistence type="predicted"/>
<evidence type="ECO:0000313" key="3">
    <source>
        <dbReference type="Proteomes" id="UP001501337"/>
    </source>
</evidence>
<gene>
    <name evidence="2" type="ORF">GCM10022278_37920</name>
</gene>
<dbReference type="Proteomes" id="UP001501337">
    <property type="component" value="Unassembled WGS sequence"/>
</dbReference>
<dbReference type="InterPro" id="IPR029052">
    <property type="entry name" value="Metallo-depent_PP-like"/>
</dbReference>
<evidence type="ECO:0000259" key="1">
    <source>
        <dbReference type="Pfam" id="PF00149"/>
    </source>
</evidence>
<dbReference type="RefSeq" id="WP_344809365.1">
    <property type="nucleotide sequence ID" value="NZ_BAABBO010000021.1"/>
</dbReference>
<dbReference type="PANTHER" id="PTHR42850">
    <property type="entry name" value="METALLOPHOSPHOESTERASE"/>
    <property type="match status" value="1"/>
</dbReference>
<dbReference type="Pfam" id="PF00149">
    <property type="entry name" value="Metallophos"/>
    <property type="match status" value="1"/>
</dbReference>
<name>A0ABP7Q6V9_9GAMM</name>
<keyword evidence="3" id="KW-1185">Reference proteome</keyword>
<dbReference type="Gene3D" id="3.60.21.10">
    <property type="match status" value="1"/>
</dbReference>
<dbReference type="InterPro" id="IPR050126">
    <property type="entry name" value="Ap4A_hydrolase"/>
</dbReference>
<feature type="domain" description="Calcineurin-like phosphoesterase" evidence="1">
    <location>
        <begin position="14"/>
        <end position="219"/>
    </location>
</feature>
<protein>
    <submittedName>
        <fullName evidence="2">Metallophosphoesterase</fullName>
    </submittedName>
</protein>